<sequence length="442" mass="48157">VEPSGSWLGNDGSWSPFVIQVGTPAQNFSVLPATNGQNTWVPIADDCQNLNTTNCGASRGVFPFHNAQSPGFQTNLSLTWKPIGLFELGQNSNLGFTGNGLSGYDIVGFVSDNDSSATYIDQQPVTAYATPNFWLGQMGLSIRRMNFRQDEHPNSFLTNLRDRGVIPSLSFGYTAGAPYRKSFQYLQSLTLGGYDQSRTSPKPLSIPISSDTDRPLTVGLQNILVTNSLNGTLTLSGNTGFLVPIDSSIPELWFPQSICDNFAKAFGLQYHEPSTRYIISDGIREQLRQLSPTLTFVIGTGVVEGQTTTIDIPYSAFDLQAGYPIFATTVSYFPIRRAANDSQYMIGRVFLQETYLGVDFERKYFNLSQAVFGTPMPAPDIVTIYSTNSTSNSTAKPNTPNGQAAARLPVGAIAGIAVGIIVVVVLLVLALVWCIWFRSRKT</sequence>
<feature type="non-terminal residue" evidence="1">
    <location>
        <position position="442"/>
    </location>
</feature>
<dbReference type="Proteomes" id="UP000799755">
    <property type="component" value="Unassembled WGS sequence"/>
</dbReference>
<evidence type="ECO:0000313" key="2">
    <source>
        <dbReference type="Proteomes" id="UP000799755"/>
    </source>
</evidence>
<accession>A0ACB6QRT8</accession>
<keyword evidence="2" id="KW-1185">Reference proteome</keyword>
<keyword evidence="1" id="KW-0645">Protease</keyword>
<dbReference type="EMBL" id="MU003512">
    <property type="protein sequence ID" value="KAF2469283.1"/>
    <property type="molecule type" value="Genomic_DNA"/>
</dbReference>
<name>A0ACB6QRT8_9PLEO</name>
<gene>
    <name evidence="1" type="ORF">BDR25DRAFT_191368</name>
</gene>
<keyword evidence="1" id="KW-0378">Hydrolase</keyword>
<comment type="caution">
    <text evidence="1">The sequence shown here is derived from an EMBL/GenBank/DDBJ whole genome shotgun (WGS) entry which is preliminary data.</text>
</comment>
<evidence type="ECO:0000313" key="1">
    <source>
        <dbReference type="EMBL" id="KAF2469283.1"/>
    </source>
</evidence>
<reference evidence="1" key="1">
    <citation type="journal article" date="2020" name="Stud. Mycol.">
        <title>101 Dothideomycetes genomes: a test case for predicting lifestyles and emergence of pathogens.</title>
        <authorList>
            <person name="Haridas S."/>
            <person name="Albert R."/>
            <person name="Binder M."/>
            <person name="Bloem J."/>
            <person name="Labutti K."/>
            <person name="Salamov A."/>
            <person name="Andreopoulos B."/>
            <person name="Baker S."/>
            <person name="Barry K."/>
            <person name="Bills G."/>
            <person name="Bluhm B."/>
            <person name="Cannon C."/>
            <person name="Castanera R."/>
            <person name="Culley D."/>
            <person name="Daum C."/>
            <person name="Ezra D."/>
            <person name="Gonzalez J."/>
            <person name="Henrissat B."/>
            <person name="Kuo A."/>
            <person name="Liang C."/>
            <person name="Lipzen A."/>
            <person name="Lutzoni F."/>
            <person name="Magnuson J."/>
            <person name="Mondo S."/>
            <person name="Nolan M."/>
            <person name="Ohm R."/>
            <person name="Pangilinan J."/>
            <person name="Park H.-J."/>
            <person name="Ramirez L."/>
            <person name="Alfaro M."/>
            <person name="Sun H."/>
            <person name="Tritt A."/>
            <person name="Yoshinaga Y."/>
            <person name="Zwiers L.-H."/>
            <person name="Turgeon B."/>
            <person name="Goodwin S."/>
            <person name="Spatafora J."/>
            <person name="Crous P."/>
            <person name="Grigoriev I."/>
        </authorList>
    </citation>
    <scope>NUCLEOTIDE SEQUENCE</scope>
    <source>
        <strain evidence="1">ATCC 200398</strain>
    </source>
</reference>
<proteinExistence type="predicted"/>
<feature type="non-terminal residue" evidence="1">
    <location>
        <position position="1"/>
    </location>
</feature>
<protein>
    <submittedName>
        <fullName evidence="1">Acid protease</fullName>
    </submittedName>
</protein>
<organism evidence="1 2">
    <name type="scientific">Lindgomyces ingoldianus</name>
    <dbReference type="NCBI Taxonomy" id="673940"/>
    <lineage>
        <taxon>Eukaryota</taxon>
        <taxon>Fungi</taxon>
        <taxon>Dikarya</taxon>
        <taxon>Ascomycota</taxon>
        <taxon>Pezizomycotina</taxon>
        <taxon>Dothideomycetes</taxon>
        <taxon>Pleosporomycetidae</taxon>
        <taxon>Pleosporales</taxon>
        <taxon>Lindgomycetaceae</taxon>
        <taxon>Lindgomyces</taxon>
    </lineage>
</organism>